<sequence length="344" mass="40026">MQRGGRAVLRKQGDVGRRIARRFEIGCGRRRAVRIRIEAAPRLAPEEARVHEFLLDQRRRVARIVEVRAEHRFGHREVHVVADQVHQLERPHPEAAGLAHHRVDRCRRATLLVQHAQRLRVIRPRDAVHDEARRRFRHHGPLAPCGGGGIEHLRDLWRGREPAHHLDERHQRRRVEEMQAGDALRHAQPGRDRRDRDRRRVGGQQARVVDMALKGREDLALHVEPLRRRLDDQCGAREIGQFTHRANPGACRVGLGRFEPALLGEPRELRADAGQRLVAGGFVQVEQQHRMAGRRRDLRNARAHRAGTDHADDGRRRQRARVHRMCRRNSHRLRSVMKWRCGLL</sequence>
<organism evidence="2 3">
    <name type="scientific">Burkholderia lata (strain ATCC 17760 / DSM 23089 / LMG 22485 / NCIMB 9086 / R18194 / 383)</name>
    <dbReference type="NCBI Taxonomy" id="482957"/>
    <lineage>
        <taxon>Bacteria</taxon>
        <taxon>Pseudomonadati</taxon>
        <taxon>Pseudomonadota</taxon>
        <taxon>Betaproteobacteria</taxon>
        <taxon>Burkholderiales</taxon>
        <taxon>Burkholderiaceae</taxon>
        <taxon>Burkholderia</taxon>
        <taxon>Burkholderia cepacia complex</taxon>
    </lineage>
</organism>
<feature type="compositionally biased region" description="Basic and acidic residues" evidence="1">
    <location>
        <begin position="164"/>
        <end position="200"/>
    </location>
</feature>
<protein>
    <submittedName>
        <fullName evidence="2">Uncharacterized protein</fullName>
    </submittedName>
</protein>
<proteinExistence type="predicted"/>
<evidence type="ECO:0000313" key="2">
    <source>
        <dbReference type="EMBL" id="VWB16481.1"/>
    </source>
</evidence>
<name>A0A6P2HHT8_BURL3</name>
<dbReference type="EMBL" id="CABVPY010000003">
    <property type="protein sequence ID" value="VWB16481.1"/>
    <property type="molecule type" value="Genomic_DNA"/>
</dbReference>
<feature type="region of interest" description="Disordered" evidence="1">
    <location>
        <begin position="164"/>
        <end position="203"/>
    </location>
</feature>
<evidence type="ECO:0000256" key="1">
    <source>
        <dbReference type="SAM" id="MobiDB-lite"/>
    </source>
</evidence>
<dbReference type="AlphaFoldDB" id="A0A6P2HHT8"/>
<feature type="region of interest" description="Disordered" evidence="1">
    <location>
        <begin position="289"/>
        <end position="321"/>
    </location>
</feature>
<reference evidence="2 3" key="1">
    <citation type="submission" date="2019-09" db="EMBL/GenBank/DDBJ databases">
        <authorList>
            <person name="Depoorter E."/>
        </authorList>
    </citation>
    <scope>NUCLEOTIDE SEQUENCE [LARGE SCALE GENOMIC DNA]</scope>
    <source>
        <strain evidence="2">LMG 6863</strain>
    </source>
</reference>
<gene>
    <name evidence="2" type="ORF">BLA6863_00606</name>
</gene>
<evidence type="ECO:0000313" key="3">
    <source>
        <dbReference type="Proteomes" id="UP000494170"/>
    </source>
</evidence>
<feature type="compositionally biased region" description="Basic and acidic residues" evidence="1">
    <location>
        <begin position="294"/>
        <end position="315"/>
    </location>
</feature>
<accession>A0A6P2HHT8</accession>
<dbReference type="Proteomes" id="UP000494170">
    <property type="component" value="Unassembled WGS sequence"/>
</dbReference>